<dbReference type="GO" id="GO:0006865">
    <property type="term" value="P:amino acid transport"/>
    <property type="evidence" value="ECO:0007669"/>
    <property type="project" value="TreeGrafter"/>
</dbReference>
<feature type="signal peptide" evidence="5">
    <location>
        <begin position="1"/>
        <end position="34"/>
    </location>
</feature>
<dbReference type="RefSeq" id="WP_106584251.1">
    <property type="nucleotide sequence ID" value="NZ_PYGA01000012.1"/>
</dbReference>
<dbReference type="InterPro" id="IPR018313">
    <property type="entry name" value="SBP_3_CS"/>
</dbReference>
<feature type="chain" id="PRO_5039523262" evidence="5">
    <location>
        <begin position="35"/>
        <end position="285"/>
    </location>
</feature>
<dbReference type="Gene3D" id="3.40.190.10">
    <property type="entry name" value="Periplasmic binding protein-like II"/>
    <property type="match status" value="2"/>
</dbReference>
<dbReference type="PANTHER" id="PTHR30085:SF6">
    <property type="entry name" value="ABC TRANSPORTER GLUTAMINE-BINDING PROTEIN GLNH"/>
    <property type="match status" value="1"/>
</dbReference>
<dbReference type="EMBL" id="PYGA01000012">
    <property type="protein sequence ID" value="PSK96298.1"/>
    <property type="molecule type" value="Genomic_DNA"/>
</dbReference>
<proteinExistence type="inferred from homology"/>
<comment type="caution">
    <text evidence="7">The sequence shown here is derived from an EMBL/GenBank/DDBJ whole genome shotgun (WGS) entry which is preliminary data.</text>
</comment>
<feature type="domain" description="Solute-binding protein family 3/N-terminal" evidence="6">
    <location>
        <begin position="46"/>
        <end position="270"/>
    </location>
</feature>
<dbReference type="CDD" id="cd13690">
    <property type="entry name" value="PBP2_GluB"/>
    <property type="match status" value="1"/>
</dbReference>
<organism evidence="7 8">
    <name type="scientific">Murinocardiopsis flavida</name>
    <dbReference type="NCBI Taxonomy" id="645275"/>
    <lineage>
        <taxon>Bacteria</taxon>
        <taxon>Bacillati</taxon>
        <taxon>Actinomycetota</taxon>
        <taxon>Actinomycetes</taxon>
        <taxon>Streptosporangiales</taxon>
        <taxon>Nocardiopsidaceae</taxon>
        <taxon>Murinocardiopsis</taxon>
    </lineage>
</organism>
<dbReference type="AlphaFoldDB" id="A0A2P8DGH5"/>
<dbReference type="PROSITE" id="PS01039">
    <property type="entry name" value="SBP_BACTERIAL_3"/>
    <property type="match status" value="1"/>
</dbReference>
<accession>A0A2P8DGH5</accession>
<gene>
    <name evidence="7" type="ORF">CLV63_112182</name>
</gene>
<dbReference type="GO" id="GO:0030288">
    <property type="term" value="C:outer membrane-bounded periplasmic space"/>
    <property type="evidence" value="ECO:0007669"/>
    <property type="project" value="TreeGrafter"/>
</dbReference>
<comment type="similarity">
    <text evidence="1 4">Belongs to the bacterial solute-binding protein 3 family.</text>
</comment>
<dbReference type="Pfam" id="PF00497">
    <property type="entry name" value="SBP_bac_3"/>
    <property type="match status" value="1"/>
</dbReference>
<keyword evidence="3 5" id="KW-0732">Signal</keyword>
<protein>
    <submittedName>
        <fullName evidence="7">Amino acid ABC transporter substrate-binding protein (PAAT family)</fullName>
    </submittedName>
</protein>
<keyword evidence="8" id="KW-1185">Reference proteome</keyword>
<evidence type="ECO:0000256" key="1">
    <source>
        <dbReference type="ARBA" id="ARBA00010333"/>
    </source>
</evidence>
<name>A0A2P8DGH5_9ACTN</name>
<evidence type="ECO:0000313" key="7">
    <source>
        <dbReference type="EMBL" id="PSK96298.1"/>
    </source>
</evidence>
<dbReference type="InterPro" id="IPR051455">
    <property type="entry name" value="Bact_solute-bind_prot3"/>
</dbReference>
<evidence type="ECO:0000256" key="4">
    <source>
        <dbReference type="RuleBase" id="RU003744"/>
    </source>
</evidence>
<dbReference type="SMART" id="SM00062">
    <property type="entry name" value="PBPb"/>
    <property type="match status" value="1"/>
</dbReference>
<dbReference type="SUPFAM" id="SSF53850">
    <property type="entry name" value="Periplasmic binding protein-like II"/>
    <property type="match status" value="1"/>
</dbReference>
<dbReference type="Proteomes" id="UP000240542">
    <property type="component" value="Unassembled WGS sequence"/>
</dbReference>
<dbReference type="OrthoDB" id="9807888at2"/>
<evidence type="ECO:0000313" key="8">
    <source>
        <dbReference type="Proteomes" id="UP000240542"/>
    </source>
</evidence>
<reference evidence="7 8" key="1">
    <citation type="submission" date="2018-03" db="EMBL/GenBank/DDBJ databases">
        <title>Genomic Encyclopedia of Archaeal and Bacterial Type Strains, Phase II (KMG-II): from individual species to whole genera.</title>
        <authorList>
            <person name="Goeker M."/>
        </authorList>
    </citation>
    <scope>NUCLEOTIDE SEQUENCE [LARGE SCALE GENOMIC DNA]</scope>
    <source>
        <strain evidence="7 8">DSM 45312</strain>
    </source>
</reference>
<evidence type="ECO:0000256" key="5">
    <source>
        <dbReference type="SAM" id="SignalP"/>
    </source>
</evidence>
<sequence length="285" mass="29988">MSALSGSVSRGRRALGVCAVAMAALLGATSCGVAQGETSTILDADTLRIGVKANQPGLGLEVGEGRFEGFDVDVATYVAKELGFSEDDIEWQAVTSDQREKALVDGDVDMIAATYSITPTRKTEVTFAGAYYVAHQDVLVRADENAVDNVRDLKGRNLCQEAGSNSGARVRDGLGVAAKVTEAETYADCIKELAAGDTDAVSTDDLILAGFLGEDPDAFRFVNAPFTDENYGIGLAKGDLGGCEAANKAITKMYQDGTAADLLKKWFGKTDLNVRTSVPQFEGCS</sequence>
<dbReference type="InterPro" id="IPR001638">
    <property type="entry name" value="Solute-binding_3/MltF_N"/>
</dbReference>
<evidence type="ECO:0000256" key="3">
    <source>
        <dbReference type="ARBA" id="ARBA00022729"/>
    </source>
</evidence>
<dbReference type="GO" id="GO:0005576">
    <property type="term" value="C:extracellular region"/>
    <property type="evidence" value="ECO:0007669"/>
    <property type="project" value="TreeGrafter"/>
</dbReference>
<keyword evidence="2" id="KW-0813">Transport</keyword>
<dbReference type="PANTHER" id="PTHR30085">
    <property type="entry name" value="AMINO ACID ABC TRANSPORTER PERMEASE"/>
    <property type="match status" value="1"/>
</dbReference>
<evidence type="ECO:0000256" key="2">
    <source>
        <dbReference type="ARBA" id="ARBA00022448"/>
    </source>
</evidence>
<evidence type="ECO:0000259" key="6">
    <source>
        <dbReference type="SMART" id="SM00062"/>
    </source>
</evidence>